<evidence type="ECO:0000256" key="4">
    <source>
        <dbReference type="RuleBase" id="RU000383"/>
    </source>
</evidence>
<dbReference type="InterPro" id="IPR004367">
    <property type="entry name" value="Cyclin_C-dom"/>
</dbReference>
<comment type="similarity">
    <text evidence="4">Belongs to the cyclin family.</text>
</comment>
<dbReference type="Proteomes" id="UP000076154">
    <property type="component" value="Unassembled WGS sequence"/>
</dbReference>
<evidence type="ECO:0000313" key="9">
    <source>
        <dbReference type="EMBL" id="RDB30354.1"/>
    </source>
</evidence>
<name>A0A369KF33_HYPMA</name>
<dbReference type="FunCoup" id="A0A369KF33">
    <property type="interactions" value="715"/>
</dbReference>
<organism evidence="9 10">
    <name type="scientific">Hypsizygus marmoreus</name>
    <name type="common">White beech mushroom</name>
    <name type="synonym">Agaricus marmoreus</name>
    <dbReference type="NCBI Taxonomy" id="39966"/>
    <lineage>
        <taxon>Eukaryota</taxon>
        <taxon>Fungi</taxon>
        <taxon>Dikarya</taxon>
        <taxon>Basidiomycota</taxon>
        <taxon>Agaricomycotina</taxon>
        <taxon>Agaricomycetes</taxon>
        <taxon>Agaricomycetidae</taxon>
        <taxon>Agaricales</taxon>
        <taxon>Tricholomatineae</taxon>
        <taxon>Lyophyllaceae</taxon>
        <taxon>Hypsizygus</taxon>
    </lineage>
</organism>
<dbReference type="EMBL" id="LUEZ02000005">
    <property type="protein sequence ID" value="RDB30354.1"/>
    <property type="molecule type" value="Genomic_DNA"/>
</dbReference>
<accession>A0A369KF33</accession>
<dbReference type="InterPro" id="IPR039361">
    <property type="entry name" value="Cyclin"/>
</dbReference>
<comment type="caution">
    <text evidence="9">The sequence shown here is derived from an EMBL/GenBank/DDBJ whole genome shotgun (WGS) entry which is preliminary data.</text>
</comment>
<reference evidence="9" key="1">
    <citation type="submission" date="2018-04" db="EMBL/GenBank/DDBJ databases">
        <title>Whole genome sequencing of Hypsizygus marmoreus.</title>
        <authorList>
            <person name="Choi I.-G."/>
            <person name="Min B."/>
            <person name="Kim J.-G."/>
            <person name="Kim S."/>
            <person name="Oh Y.-L."/>
            <person name="Kong W.-S."/>
            <person name="Park H."/>
            <person name="Jeong J."/>
            <person name="Song E.-S."/>
        </authorList>
    </citation>
    <scope>NUCLEOTIDE SEQUENCE [LARGE SCALE GENOMIC DNA]</scope>
    <source>
        <strain evidence="9">51987-8</strain>
    </source>
</reference>
<dbReference type="Pfam" id="PF02984">
    <property type="entry name" value="Cyclin_C"/>
    <property type="match status" value="1"/>
</dbReference>
<dbReference type="Gene3D" id="1.10.472.10">
    <property type="entry name" value="Cyclin-like"/>
    <property type="match status" value="2"/>
</dbReference>
<dbReference type="AlphaFoldDB" id="A0A369KF33"/>
<sequence>MSNIPLRRTTRTTRSTAKDNENANARPSRIVTRAKTIMGTATDAAPTARVLAPKAKPTNPTTENPIGKRKREVLVEVTRGSNNNRKTKDGGTSKKVKEEGVAEEEPPKKTRFFSRPPAVLEAEGVVAKGKAKEEVPKTRFFSRPQAVLDALAPRPSRSTSVSTITSQAESFVHVKPENDTAMTRDVKPRVFSRQPPPKKVTGDVEAGRVFKKRHTELPAFKVEDESQAEADKIAAELANLEHEAEASTHKAEVQLWDDLDADDWDDPAMVSEYVVEVCEYLKEIEQTTLPNPDYISSHPELDWEKRGILVDWILQVHARFNLLQETLFLFTNLLDRFLSSRPISLSKLQLVGITTFFIAAKYEETYAPSVAEIAFLADGQYTVEEILKAERYILKTLDWDLRYPGPMGWLRRGSKADDCDTKARTVGKYLIEIGCLEWRLIGTVPSLLAAAAMWLARLVLGREVWTANLEHYMTYSEVELIPTANIMLNYILEPIQHESLYKKYAHKRYLKCSAFMRHWVLERWPESTMVDLAKDLPALKEDIRLERQVLRAARAVAEEDC</sequence>
<feature type="domain" description="Cyclin C-terminal" evidence="8">
    <location>
        <begin position="404"/>
        <end position="518"/>
    </location>
</feature>
<dbReference type="SUPFAM" id="SSF47954">
    <property type="entry name" value="Cyclin-like"/>
    <property type="match status" value="2"/>
</dbReference>
<dbReference type="GO" id="GO:0051301">
    <property type="term" value="P:cell division"/>
    <property type="evidence" value="ECO:0007669"/>
    <property type="project" value="UniProtKB-KW"/>
</dbReference>
<evidence type="ECO:0000259" key="8">
    <source>
        <dbReference type="SMART" id="SM01332"/>
    </source>
</evidence>
<dbReference type="GO" id="GO:0016538">
    <property type="term" value="F:cyclin-dependent protein serine/threonine kinase regulator activity"/>
    <property type="evidence" value="ECO:0007669"/>
    <property type="project" value="InterPro"/>
</dbReference>
<dbReference type="FunFam" id="1.10.472.10:FF:000001">
    <property type="entry name" value="G2/mitotic-specific cyclin"/>
    <property type="match status" value="1"/>
</dbReference>
<feature type="domain" description="Cyclin-like" evidence="7">
    <location>
        <begin position="408"/>
        <end position="489"/>
    </location>
</feature>
<feature type="coiled-coil region" evidence="5">
    <location>
        <begin position="223"/>
        <end position="250"/>
    </location>
</feature>
<evidence type="ECO:0000256" key="6">
    <source>
        <dbReference type="SAM" id="MobiDB-lite"/>
    </source>
</evidence>
<feature type="compositionally biased region" description="Basic and acidic residues" evidence="6">
    <location>
        <begin position="86"/>
        <end position="108"/>
    </location>
</feature>
<evidence type="ECO:0000259" key="7">
    <source>
        <dbReference type="SMART" id="SM00385"/>
    </source>
</evidence>
<dbReference type="InterPro" id="IPR013763">
    <property type="entry name" value="Cyclin-like_dom"/>
</dbReference>
<protein>
    <submittedName>
        <fullName evidence="9">G2/mitotic-specific cyclin cdc13</fullName>
    </submittedName>
</protein>
<dbReference type="InterPro" id="IPR006671">
    <property type="entry name" value="Cyclin_N"/>
</dbReference>
<keyword evidence="10" id="KW-1185">Reference proteome</keyword>
<evidence type="ECO:0000256" key="3">
    <source>
        <dbReference type="ARBA" id="ARBA00023306"/>
    </source>
</evidence>
<evidence type="ECO:0000256" key="2">
    <source>
        <dbReference type="ARBA" id="ARBA00023127"/>
    </source>
</evidence>
<keyword evidence="2 4" id="KW-0195">Cyclin</keyword>
<dbReference type="InterPro" id="IPR036915">
    <property type="entry name" value="Cyclin-like_sf"/>
</dbReference>
<dbReference type="GO" id="GO:0044772">
    <property type="term" value="P:mitotic cell cycle phase transition"/>
    <property type="evidence" value="ECO:0007669"/>
    <property type="project" value="InterPro"/>
</dbReference>
<keyword evidence="5" id="KW-0175">Coiled coil</keyword>
<evidence type="ECO:0000313" key="10">
    <source>
        <dbReference type="Proteomes" id="UP000076154"/>
    </source>
</evidence>
<dbReference type="Pfam" id="PF00134">
    <property type="entry name" value="Cyclin_N"/>
    <property type="match status" value="1"/>
</dbReference>
<keyword evidence="1" id="KW-0132">Cell division</keyword>
<proteinExistence type="inferred from homology"/>
<gene>
    <name evidence="9" type="primary">cdc13_0</name>
    <name evidence="9" type="ORF">Hypma_007193</name>
</gene>
<dbReference type="PANTHER" id="PTHR10177">
    <property type="entry name" value="CYCLINS"/>
    <property type="match status" value="1"/>
</dbReference>
<evidence type="ECO:0000256" key="1">
    <source>
        <dbReference type="ARBA" id="ARBA00022618"/>
    </source>
</evidence>
<dbReference type="OrthoDB" id="5590282at2759"/>
<feature type="region of interest" description="Disordered" evidence="6">
    <location>
        <begin position="1"/>
        <end position="111"/>
    </location>
</feature>
<dbReference type="SMART" id="SM00385">
    <property type="entry name" value="CYCLIN"/>
    <property type="match status" value="2"/>
</dbReference>
<feature type="domain" description="Cyclin-like" evidence="7">
    <location>
        <begin position="311"/>
        <end position="395"/>
    </location>
</feature>
<dbReference type="STRING" id="39966.A0A369KF33"/>
<keyword evidence="3" id="KW-0131">Cell cycle</keyword>
<dbReference type="InParanoid" id="A0A369KF33"/>
<dbReference type="SMART" id="SM01332">
    <property type="entry name" value="Cyclin_C"/>
    <property type="match status" value="1"/>
</dbReference>
<evidence type="ECO:0000256" key="5">
    <source>
        <dbReference type="SAM" id="Coils"/>
    </source>
</evidence>